<dbReference type="PANTHER" id="PTHR13016:SF0">
    <property type="entry name" value="AMME SYNDROME CANDIDATE GENE 1 PROTEIN"/>
    <property type="match status" value="1"/>
</dbReference>
<reference evidence="2 3" key="1">
    <citation type="submission" date="2023-10" db="EMBL/GenBank/DDBJ databases">
        <authorList>
            <person name="Maclean D."/>
            <person name="Macfadyen A."/>
        </authorList>
    </citation>
    <scope>NUCLEOTIDE SEQUENCE [LARGE SCALE GENOMIC DNA]</scope>
</reference>
<dbReference type="NCBIfam" id="TIGR00296">
    <property type="entry name" value="TIGR00296 family protein"/>
    <property type="match status" value="1"/>
</dbReference>
<evidence type="ECO:0000259" key="1">
    <source>
        <dbReference type="PROSITE" id="PS51112"/>
    </source>
</evidence>
<feature type="domain" description="AMMECR1" evidence="1">
    <location>
        <begin position="8"/>
        <end position="204"/>
    </location>
</feature>
<keyword evidence="3" id="KW-1185">Reference proteome</keyword>
<dbReference type="PANTHER" id="PTHR13016">
    <property type="entry name" value="AMMECR1 HOMOLOG"/>
    <property type="match status" value="1"/>
</dbReference>
<protein>
    <recommendedName>
        <fullName evidence="1">AMMECR1 domain-containing protein</fullName>
    </recommendedName>
</protein>
<sequence>MQRRDMNGALPSLVASREHVMYCFDVLSSHFSGSAVPEPEFDNVHCPLFVTWNKQSRRGLRLRGCIGTLEPRWLHAALRDYALTSALQDRRFEPMSHREVAALSCTVSLLCAFERAASWQDWSIGVHGLIIEFYDPVARCQRSATFLPEVAKHERWSCQDTIDALIAKAGYVGSITHQLREALAITRYQSTACSLSYDDYCSLRQPLAGNLPSANGVPITVPA</sequence>
<accession>A0AAV1HX18</accession>
<organism evidence="2 3">
    <name type="scientific">Coccomyxa viridis</name>
    <dbReference type="NCBI Taxonomy" id="1274662"/>
    <lineage>
        <taxon>Eukaryota</taxon>
        <taxon>Viridiplantae</taxon>
        <taxon>Chlorophyta</taxon>
        <taxon>core chlorophytes</taxon>
        <taxon>Trebouxiophyceae</taxon>
        <taxon>Trebouxiophyceae incertae sedis</taxon>
        <taxon>Coccomyxaceae</taxon>
        <taxon>Coccomyxa</taxon>
    </lineage>
</organism>
<gene>
    <name evidence="2" type="ORF">CVIRNUC_002313</name>
</gene>
<dbReference type="PROSITE" id="PS51112">
    <property type="entry name" value="AMMECR1"/>
    <property type="match status" value="1"/>
</dbReference>
<dbReference type="InterPro" id="IPR002733">
    <property type="entry name" value="AMMECR1_domain"/>
</dbReference>
<evidence type="ECO:0000313" key="3">
    <source>
        <dbReference type="Proteomes" id="UP001314263"/>
    </source>
</evidence>
<comment type="caution">
    <text evidence="2">The sequence shown here is derived from an EMBL/GenBank/DDBJ whole genome shotgun (WGS) entry which is preliminary data.</text>
</comment>
<dbReference type="InterPro" id="IPR027485">
    <property type="entry name" value="AMMECR1_N"/>
</dbReference>
<evidence type="ECO:0000313" key="2">
    <source>
        <dbReference type="EMBL" id="CAK0754641.1"/>
    </source>
</evidence>
<dbReference type="InterPro" id="IPR023473">
    <property type="entry name" value="AMMECR1"/>
</dbReference>
<dbReference type="AlphaFoldDB" id="A0AAV1HX18"/>
<proteinExistence type="predicted"/>
<name>A0AAV1HX18_9CHLO</name>
<dbReference type="Pfam" id="PF01871">
    <property type="entry name" value="AMMECR1"/>
    <property type="match status" value="1"/>
</dbReference>
<dbReference type="SUPFAM" id="SSF143447">
    <property type="entry name" value="AMMECR1-like"/>
    <property type="match status" value="1"/>
</dbReference>
<dbReference type="Proteomes" id="UP001314263">
    <property type="component" value="Unassembled WGS sequence"/>
</dbReference>
<dbReference type="EMBL" id="CAUYUE010000003">
    <property type="protein sequence ID" value="CAK0754641.1"/>
    <property type="molecule type" value="Genomic_DNA"/>
</dbReference>
<dbReference type="Gene3D" id="3.30.700.20">
    <property type="entry name" value="Hypothetical protein ph0010, domain 1"/>
    <property type="match status" value="1"/>
</dbReference>
<dbReference type="InterPro" id="IPR036071">
    <property type="entry name" value="AMMECR1_dom_sf"/>
</dbReference>